<feature type="domain" description="C2H2-type" evidence="12">
    <location>
        <begin position="137"/>
        <end position="156"/>
    </location>
</feature>
<evidence type="ECO:0000256" key="3">
    <source>
        <dbReference type="ARBA" id="ARBA00022737"/>
    </source>
</evidence>
<dbReference type="Gene3D" id="3.30.160.60">
    <property type="entry name" value="Classic Zinc Finger"/>
    <property type="match status" value="6"/>
</dbReference>
<evidence type="ECO:0000256" key="6">
    <source>
        <dbReference type="ARBA" id="ARBA00023015"/>
    </source>
</evidence>
<dbReference type="InterPro" id="IPR050752">
    <property type="entry name" value="C2H2-ZF_domain"/>
</dbReference>
<reference evidence="13" key="2">
    <citation type="submission" date="2021-01" db="UniProtKB">
        <authorList>
            <consortium name="EnsemblMetazoa"/>
        </authorList>
    </citation>
    <scope>IDENTIFICATION</scope>
</reference>
<dbReference type="PROSITE" id="PS50157">
    <property type="entry name" value="ZINC_FINGER_C2H2_2"/>
    <property type="match status" value="13"/>
</dbReference>
<sequence>MDSLRDGRNVILEKMEKTDVHVGKGDVDGTKKQRGCSSKSLSKFSSNSSKGKVLSGDGVKNNQRDEMDGDCKCQVCGQKFANEANLEKHMIITHASGRSIEVENGYQCSVCYKKFTTLGSIRTHLRIHYEEDLLLWFSCALCGERFGNRYQLNRHRCDKLDSISNLQLIKNSVKGKASDYKCAVCDRMFTSKRTWETHMNIHLIGQQKLQCQLCRLKFRATSTLKNHLSQHTEDYPSKCPWCPQRFHAKQNLKGHERFHDIAWRSCYACCMCRKSFVRQRNMQAHKCEVQQKGWVTKYVCNVCGESCDVISTLKIHMEAHLTTHPHTCFRCGRGFQSKESLMKHMKLRVLSSSLEDKRMGKKKVKNDFACGTKKRMDHPQKSLQTACTNASPNREVFPGPNKEELIKKSEDSVPKMHKGEQSQCRCALCGETLLCQFELSRHRCQSLDSKLLERDKESLYIRRQYSKSKESKDYMCTVCNRMFKIRDSWRRHMAVHLRQDKYICPVCPRKFQNDRDARIHYMKLHTGGHPFKGKWCLSSYVYSHEKIHNQALHPVSGRSKKTAVDEDDDDSESKPTKECRAKYRCDACCKNFSRLASYRKHVNKKHNMGVIHNESLPFCCALCGEKFALRYHLTRHGCVALDTKVLECRNVTNSITSGYECAVCNRNFVVRPTWEAHMSLHLVKQEQQCPVCCLQIHDGKELDARSHTRTCDGESMPNKIEAKEKYLCSVCGKLYEFNPHFENRAIGVTDPNPYLCSLCSKGLGCKVNLTHQTEEQAEERLLSRSQDSTSCVDDQGLCENQVPYLTKHHHEENANSPDICTEEVKECLDYQSLDDSRVIPGSTKCCLVEIQEDDNASDIYTEEEFVDDSDSKVMPDSSWQNFEEKYQCFLCDEKLGTEDELKSHLQVHCS</sequence>
<evidence type="ECO:0000256" key="5">
    <source>
        <dbReference type="ARBA" id="ARBA00022833"/>
    </source>
</evidence>
<dbReference type="OrthoDB" id="7733197at2759"/>
<feature type="domain" description="C2H2-type" evidence="12">
    <location>
        <begin position="237"/>
        <end position="259"/>
    </location>
</feature>
<feature type="domain" description="C2H2-type" evidence="12">
    <location>
        <begin position="71"/>
        <end position="99"/>
    </location>
</feature>
<keyword evidence="3" id="KW-0677">Repeat</keyword>
<feature type="region of interest" description="Disordered" evidence="11">
    <location>
        <begin position="21"/>
        <end position="61"/>
    </location>
</feature>
<dbReference type="GO" id="GO:0005654">
    <property type="term" value="C:nucleoplasm"/>
    <property type="evidence" value="ECO:0000318"/>
    <property type="project" value="GO_Central"/>
</dbReference>
<accession>A0A7M7HIF7</accession>
<dbReference type="EnsemblMetazoa" id="XM_011672201">
    <property type="protein sequence ID" value="XP_011670503"/>
    <property type="gene ID" value="LOC105441259"/>
</dbReference>
<evidence type="ECO:0000256" key="10">
    <source>
        <dbReference type="PROSITE-ProRule" id="PRU00042"/>
    </source>
</evidence>
<dbReference type="Proteomes" id="UP000007110">
    <property type="component" value="Unassembled WGS sequence"/>
</dbReference>
<dbReference type="GO" id="GO:0000978">
    <property type="term" value="F:RNA polymerase II cis-regulatory region sequence-specific DNA binding"/>
    <property type="evidence" value="ECO:0000318"/>
    <property type="project" value="GO_Central"/>
</dbReference>
<feature type="domain" description="C2H2-type" evidence="12">
    <location>
        <begin position="502"/>
        <end position="530"/>
    </location>
</feature>
<dbReference type="GeneID" id="105441259"/>
<dbReference type="Pfam" id="PF00096">
    <property type="entry name" value="zf-C2H2"/>
    <property type="match status" value="4"/>
</dbReference>
<dbReference type="GO" id="GO:0006357">
    <property type="term" value="P:regulation of transcription by RNA polymerase II"/>
    <property type="evidence" value="ECO:0000318"/>
    <property type="project" value="GO_Central"/>
</dbReference>
<keyword evidence="4 10" id="KW-0863">Zinc-finger</keyword>
<keyword evidence="6" id="KW-0805">Transcription regulation</keyword>
<evidence type="ECO:0000313" key="14">
    <source>
        <dbReference type="Proteomes" id="UP000007110"/>
    </source>
</evidence>
<reference evidence="14" key="1">
    <citation type="submission" date="2015-02" db="EMBL/GenBank/DDBJ databases">
        <title>Genome sequencing for Strongylocentrotus purpuratus.</title>
        <authorList>
            <person name="Murali S."/>
            <person name="Liu Y."/>
            <person name="Vee V."/>
            <person name="English A."/>
            <person name="Wang M."/>
            <person name="Skinner E."/>
            <person name="Han Y."/>
            <person name="Muzny D.M."/>
            <person name="Worley K.C."/>
            <person name="Gibbs R.A."/>
        </authorList>
    </citation>
    <scope>NUCLEOTIDE SEQUENCE</scope>
</reference>
<evidence type="ECO:0000256" key="1">
    <source>
        <dbReference type="ARBA" id="ARBA00004123"/>
    </source>
</evidence>
<feature type="domain" description="C2H2-type" evidence="12">
    <location>
        <begin position="298"/>
        <end position="325"/>
    </location>
</feature>
<dbReference type="AlphaFoldDB" id="A0A7M7HIF7"/>
<evidence type="ECO:0000256" key="8">
    <source>
        <dbReference type="ARBA" id="ARBA00023163"/>
    </source>
</evidence>
<feature type="domain" description="C2H2-type" evidence="12">
    <location>
        <begin position="326"/>
        <end position="353"/>
    </location>
</feature>
<dbReference type="SMART" id="SM00355">
    <property type="entry name" value="ZnF_C2H2"/>
    <property type="match status" value="15"/>
</dbReference>
<feature type="region of interest" description="Disordered" evidence="11">
    <location>
        <begin position="553"/>
        <end position="575"/>
    </location>
</feature>
<evidence type="ECO:0000256" key="7">
    <source>
        <dbReference type="ARBA" id="ARBA00023125"/>
    </source>
</evidence>
<dbReference type="InParanoid" id="A0A7M7HIF7"/>
<feature type="domain" description="C2H2-type" evidence="12">
    <location>
        <begin position="583"/>
        <end position="617"/>
    </location>
</feature>
<evidence type="ECO:0000256" key="9">
    <source>
        <dbReference type="ARBA" id="ARBA00023242"/>
    </source>
</evidence>
<dbReference type="GO" id="GO:0008270">
    <property type="term" value="F:zinc ion binding"/>
    <property type="evidence" value="ECO:0007669"/>
    <property type="project" value="UniProtKB-KW"/>
</dbReference>
<protein>
    <recommendedName>
        <fullName evidence="12">C2H2-type domain-containing protein</fullName>
    </recommendedName>
</protein>
<feature type="domain" description="C2H2-type" evidence="12">
    <location>
        <begin position="474"/>
        <end position="501"/>
    </location>
</feature>
<feature type="compositionally biased region" description="Low complexity" evidence="11">
    <location>
        <begin position="37"/>
        <end position="52"/>
    </location>
</feature>
<dbReference type="InterPro" id="IPR036236">
    <property type="entry name" value="Znf_C2H2_sf"/>
</dbReference>
<dbReference type="KEGG" id="spu:105441259"/>
<keyword evidence="5" id="KW-0862">Zinc</keyword>
<evidence type="ECO:0000259" key="12">
    <source>
        <dbReference type="PROSITE" id="PS50157"/>
    </source>
</evidence>
<dbReference type="PROSITE" id="PS00028">
    <property type="entry name" value="ZINC_FINGER_C2H2_1"/>
    <property type="match status" value="11"/>
</dbReference>
<comment type="subcellular location">
    <subcellularLocation>
        <location evidence="1">Nucleus</location>
    </subcellularLocation>
</comment>
<evidence type="ECO:0000313" key="13">
    <source>
        <dbReference type="EnsemblMetazoa" id="XP_011670503"/>
    </source>
</evidence>
<evidence type="ECO:0000256" key="2">
    <source>
        <dbReference type="ARBA" id="ARBA00022723"/>
    </source>
</evidence>
<keyword evidence="8" id="KW-0804">Transcription</keyword>
<dbReference type="InterPro" id="IPR013087">
    <property type="entry name" value="Znf_C2H2_type"/>
</dbReference>
<organism evidence="13 14">
    <name type="scientific">Strongylocentrotus purpuratus</name>
    <name type="common">Purple sea urchin</name>
    <dbReference type="NCBI Taxonomy" id="7668"/>
    <lineage>
        <taxon>Eukaryota</taxon>
        <taxon>Metazoa</taxon>
        <taxon>Echinodermata</taxon>
        <taxon>Eleutherozoa</taxon>
        <taxon>Echinozoa</taxon>
        <taxon>Echinoidea</taxon>
        <taxon>Euechinoidea</taxon>
        <taxon>Echinacea</taxon>
        <taxon>Camarodonta</taxon>
        <taxon>Echinidea</taxon>
        <taxon>Strongylocentrotidae</taxon>
        <taxon>Strongylocentrotus</taxon>
    </lineage>
</organism>
<dbReference type="RefSeq" id="XP_011670503.1">
    <property type="nucleotide sequence ID" value="XM_011672201.2"/>
</dbReference>
<proteinExistence type="predicted"/>
<keyword evidence="7" id="KW-0238">DNA-binding</keyword>
<dbReference type="PANTHER" id="PTHR24384:SF189">
    <property type="entry name" value="C2H2-TYPE DOMAIN-CONTAINING PROTEIN-RELATED"/>
    <property type="match status" value="1"/>
</dbReference>
<dbReference type="GO" id="GO:0001227">
    <property type="term" value="F:DNA-binding transcription repressor activity, RNA polymerase II-specific"/>
    <property type="evidence" value="ECO:0000318"/>
    <property type="project" value="GO_Central"/>
</dbReference>
<dbReference type="PANTHER" id="PTHR24384">
    <property type="entry name" value="FINGER PUTATIVE TRANSCRIPTION FACTOR FAMILY-RELATED"/>
    <property type="match status" value="1"/>
</dbReference>
<feature type="compositionally biased region" description="Basic and acidic residues" evidence="11">
    <location>
        <begin position="21"/>
        <end position="31"/>
    </location>
</feature>
<name>A0A7M7HIF7_STRPU</name>
<keyword evidence="2" id="KW-0479">Metal-binding</keyword>
<dbReference type="SUPFAM" id="SSF57667">
    <property type="entry name" value="beta-beta-alpha zinc fingers"/>
    <property type="match status" value="5"/>
</dbReference>
<keyword evidence="9" id="KW-0539">Nucleus</keyword>
<feature type="domain" description="C2H2-type" evidence="12">
    <location>
        <begin position="180"/>
        <end position="202"/>
    </location>
</feature>
<feature type="domain" description="C2H2-type" evidence="12">
    <location>
        <begin position="659"/>
        <end position="686"/>
    </location>
</feature>
<feature type="domain" description="C2H2-type" evidence="12">
    <location>
        <begin position="209"/>
        <end position="236"/>
    </location>
</feature>
<feature type="domain" description="C2H2-type" evidence="12">
    <location>
        <begin position="106"/>
        <end position="133"/>
    </location>
</feature>
<feature type="domain" description="C2H2-type" evidence="12">
    <location>
        <begin position="886"/>
        <end position="910"/>
    </location>
</feature>
<evidence type="ECO:0000256" key="11">
    <source>
        <dbReference type="SAM" id="MobiDB-lite"/>
    </source>
</evidence>
<keyword evidence="14" id="KW-1185">Reference proteome</keyword>
<evidence type="ECO:0000256" key="4">
    <source>
        <dbReference type="ARBA" id="ARBA00022771"/>
    </source>
</evidence>